<sequence>MAEFNPNQKIALEQHLVLLKTFVETSAARVKPRFKEGQLTIVDLSDPFVDPGSACSLFEIITCMFVRAEVDTGKVLVVDEAHKYLSVHRGTTGLMKALTSLIRQQRHLAMRVIISTQEPTALPPVLIDLCSVAILHGFSSPAWWEAIVKHVSADFSSDDDAFDHVVKLKTGEAVILAPSGLGKFPSAGKMFSGDPELTQFGRRYLLARTRRRVTADGGQDPPMSYHREKAGASLAAHSVSGLRYALCLKLSTPVTFRVFNAAATIPAILGQRRGPCPSTHVASPTMNFCGDTPRWACGIEPWQSSRRGVSTLHEPELSRDAIRALHMTGNLPIPRCEEGPLPLWTQQKEEKTAPGPMDLQRS</sequence>
<evidence type="ECO:0000313" key="1">
    <source>
        <dbReference type="EMBL" id="RDX53604.1"/>
    </source>
</evidence>
<dbReference type="AlphaFoldDB" id="A0A371DM46"/>
<protein>
    <submittedName>
        <fullName evidence="1">Uncharacterized protein</fullName>
    </submittedName>
</protein>
<dbReference type="OrthoDB" id="2316594at2759"/>
<dbReference type="STRING" id="139420.A0A371DM46"/>
<organism evidence="1 2">
    <name type="scientific">Lentinus brumalis</name>
    <dbReference type="NCBI Taxonomy" id="2498619"/>
    <lineage>
        <taxon>Eukaryota</taxon>
        <taxon>Fungi</taxon>
        <taxon>Dikarya</taxon>
        <taxon>Basidiomycota</taxon>
        <taxon>Agaricomycotina</taxon>
        <taxon>Agaricomycetes</taxon>
        <taxon>Polyporales</taxon>
        <taxon>Polyporaceae</taxon>
        <taxon>Lentinus</taxon>
    </lineage>
</organism>
<proteinExistence type="predicted"/>
<reference evidence="1 2" key="1">
    <citation type="journal article" date="2018" name="Biotechnol. Biofuels">
        <title>Integrative visual omics of the white-rot fungus Polyporus brumalis exposes the biotechnological potential of its oxidative enzymes for delignifying raw plant biomass.</title>
        <authorList>
            <person name="Miyauchi S."/>
            <person name="Rancon A."/>
            <person name="Drula E."/>
            <person name="Hage H."/>
            <person name="Chaduli D."/>
            <person name="Favel A."/>
            <person name="Grisel S."/>
            <person name="Henrissat B."/>
            <person name="Herpoel-Gimbert I."/>
            <person name="Ruiz-Duenas F.J."/>
            <person name="Chevret D."/>
            <person name="Hainaut M."/>
            <person name="Lin J."/>
            <person name="Wang M."/>
            <person name="Pangilinan J."/>
            <person name="Lipzen A."/>
            <person name="Lesage-Meessen L."/>
            <person name="Navarro D."/>
            <person name="Riley R."/>
            <person name="Grigoriev I.V."/>
            <person name="Zhou S."/>
            <person name="Raouche S."/>
            <person name="Rosso M.N."/>
        </authorList>
    </citation>
    <scope>NUCLEOTIDE SEQUENCE [LARGE SCALE GENOMIC DNA]</scope>
    <source>
        <strain evidence="1 2">BRFM 1820</strain>
    </source>
</reference>
<keyword evidence="2" id="KW-1185">Reference proteome</keyword>
<evidence type="ECO:0000313" key="2">
    <source>
        <dbReference type="Proteomes" id="UP000256964"/>
    </source>
</evidence>
<gene>
    <name evidence="1" type="ORF">OH76DRAFT_1479404</name>
</gene>
<dbReference type="EMBL" id="KZ857386">
    <property type="protein sequence ID" value="RDX53604.1"/>
    <property type="molecule type" value="Genomic_DNA"/>
</dbReference>
<accession>A0A371DM46</accession>
<dbReference type="Proteomes" id="UP000256964">
    <property type="component" value="Unassembled WGS sequence"/>
</dbReference>
<dbReference type="SUPFAM" id="SSF52540">
    <property type="entry name" value="P-loop containing nucleoside triphosphate hydrolases"/>
    <property type="match status" value="1"/>
</dbReference>
<dbReference type="InterPro" id="IPR027417">
    <property type="entry name" value="P-loop_NTPase"/>
</dbReference>
<dbReference type="Gene3D" id="3.40.50.300">
    <property type="entry name" value="P-loop containing nucleotide triphosphate hydrolases"/>
    <property type="match status" value="1"/>
</dbReference>
<name>A0A371DM46_9APHY</name>